<accession>F5XTF9</accession>
<name>F5XTF9_MICPN</name>
<dbReference type="AlphaFoldDB" id="F5XTF9"/>
<dbReference type="InterPro" id="IPR016181">
    <property type="entry name" value="Acyl_CoA_acyltransferase"/>
</dbReference>
<dbReference type="Proteomes" id="UP000007947">
    <property type="component" value="Chromosome"/>
</dbReference>
<sequence length="138" mass="15390">MQSQLEYRVGFSVDDRVLSELHARAFAYPADPPPVTVQPWASRLQRHSVAWVGAFAADDLIGFVHACWDGGLHAFLLDTVVDPRHRGQRVGSELVSRLADQVKGAGCEWLHVDYLPHLDSFYRACGFRPTHAGLIQLV</sequence>
<evidence type="ECO:0000313" key="2">
    <source>
        <dbReference type="EMBL" id="BAK35031.1"/>
    </source>
</evidence>
<dbReference type="EMBL" id="AP012204">
    <property type="protein sequence ID" value="BAK35031.1"/>
    <property type="molecule type" value="Genomic_DNA"/>
</dbReference>
<dbReference type="RefSeq" id="WP_013862903.1">
    <property type="nucleotide sequence ID" value="NC_015635.1"/>
</dbReference>
<evidence type="ECO:0000259" key="1">
    <source>
        <dbReference type="PROSITE" id="PS51186"/>
    </source>
</evidence>
<dbReference type="STRING" id="1032480.MLP_20170"/>
<evidence type="ECO:0000313" key="3">
    <source>
        <dbReference type="Proteomes" id="UP000007947"/>
    </source>
</evidence>
<organism evidence="2 3">
    <name type="scientific">Microlunatus phosphovorus (strain ATCC 700054 / DSM 10555 / JCM 9379 / NBRC 101784 / NCIMB 13414 / VKM Ac-1990 / NM-1)</name>
    <dbReference type="NCBI Taxonomy" id="1032480"/>
    <lineage>
        <taxon>Bacteria</taxon>
        <taxon>Bacillati</taxon>
        <taxon>Actinomycetota</taxon>
        <taxon>Actinomycetes</taxon>
        <taxon>Propionibacteriales</taxon>
        <taxon>Propionibacteriaceae</taxon>
        <taxon>Microlunatus</taxon>
    </lineage>
</organism>
<proteinExistence type="predicted"/>
<dbReference type="Pfam" id="PF00583">
    <property type="entry name" value="Acetyltransf_1"/>
    <property type="match status" value="1"/>
</dbReference>
<protein>
    <recommendedName>
        <fullName evidence="1">N-acetyltransferase domain-containing protein</fullName>
    </recommendedName>
</protein>
<dbReference type="CDD" id="cd04301">
    <property type="entry name" value="NAT_SF"/>
    <property type="match status" value="1"/>
</dbReference>
<gene>
    <name evidence="2" type="ordered locus">MLP_20170</name>
</gene>
<dbReference type="InterPro" id="IPR000182">
    <property type="entry name" value="GNAT_dom"/>
</dbReference>
<dbReference type="eggNOG" id="COG0454">
    <property type="taxonomic scope" value="Bacteria"/>
</dbReference>
<reference evidence="2 3" key="1">
    <citation type="submission" date="2011-05" db="EMBL/GenBank/DDBJ databases">
        <title>Whole genome sequence of Microlunatus phosphovorus NM-1.</title>
        <authorList>
            <person name="Hosoyama A."/>
            <person name="Sasaki K."/>
            <person name="Harada T."/>
            <person name="Igarashi R."/>
            <person name="Kawakoshi A."/>
            <person name="Sasagawa M."/>
            <person name="Fukada J."/>
            <person name="Nakamura S."/>
            <person name="Katano Y."/>
            <person name="Hanada S."/>
            <person name="Kamagata Y."/>
            <person name="Nakamura N."/>
            <person name="Yamazaki S."/>
            <person name="Fujita N."/>
        </authorList>
    </citation>
    <scope>NUCLEOTIDE SEQUENCE [LARGE SCALE GENOMIC DNA]</scope>
    <source>
        <strain evidence="3">ATCC 700054 / DSM 10555 / JCM 9379 / NBRC 101784 / NCIMB 13414 / VKM Ac-1990 / NM-1</strain>
    </source>
</reference>
<dbReference type="PROSITE" id="PS51186">
    <property type="entry name" value="GNAT"/>
    <property type="match status" value="1"/>
</dbReference>
<dbReference type="Gene3D" id="3.40.630.30">
    <property type="match status" value="1"/>
</dbReference>
<feature type="domain" description="N-acetyltransferase" evidence="1">
    <location>
        <begin position="5"/>
        <end position="138"/>
    </location>
</feature>
<keyword evidence="3" id="KW-1185">Reference proteome</keyword>
<dbReference type="GO" id="GO:0016747">
    <property type="term" value="F:acyltransferase activity, transferring groups other than amino-acyl groups"/>
    <property type="evidence" value="ECO:0007669"/>
    <property type="project" value="InterPro"/>
</dbReference>
<dbReference type="HOGENOM" id="CLU_135063_0_0_11"/>
<dbReference type="KEGG" id="mph:MLP_20170"/>
<dbReference type="SUPFAM" id="SSF55729">
    <property type="entry name" value="Acyl-CoA N-acyltransferases (Nat)"/>
    <property type="match status" value="1"/>
</dbReference>